<reference evidence="1" key="1">
    <citation type="submission" date="2021-03" db="EMBL/GenBank/DDBJ databases">
        <authorList>
            <person name="Bekaert M."/>
        </authorList>
    </citation>
    <scope>NUCLEOTIDE SEQUENCE</scope>
</reference>
<dbReference type="OrthoDB" id="6287223at2759"/>
<proteinExistence type="predicted"/>
<evidence type="ECO:0000313" key="1">
    <source>
        <dbReference type="EMBL" id="CAG2201535.1"/>
    </source>
</evidence>
<protein>
    <submittedName>
        <fullName evidence="1">Uncharacterized protein</fullName>
    </submittedName>
</protein>
<evidence type="ECO:0000313" key="2">
    <source>
        <dbReference type="Proteomes" id="UP000683360"/>
    </source>
</evidence>
<dbReference type="Proteomes" id="UP000683360">
    <property type="component" value="Unassembled WGS sequence"/>
</dbReference>
<dbReference type="EMBL" id="CAJPWZ010000853">
    <property type="protein sequence ID" value="CAG2201535.1"/>
    <property type="molecule type" value="Genomic_DNA"/>
</dbReference>
<keyword evidence="2" id="KW-1185">Reference proteome</keyword>
<comment type="caution">
    <text evidence="1">The sequence shown here is derived from an EMBL/GenBank/DDBJ whole genome shotgun (WGS) entry which is preliminary data.</text>
</comment>
<gene>
    <name evidence="1" type="ORF">MEDL_16180</name>
</gene>
<organism evidence="1 2">
    <name type="scientific">Mytilus edulis</name>
    <name type="common">Blue mussel</name>
    <dbReference type="NCBI Taxonomy" id="6550"/>
    <lineage>
        <taxon>Eukaryota</taxon>
        <taxon>Metazoa</taxon>
        <taxon>Spiralia</taxon>
        <taxon>Lophotrochozoa</taxon>
        <taxon>Mollusca</taxon>
        <taxon>Bivalvia</taxon>
        <taxon>Autobranchia</taxon>
        <taxon>Pteriomorphia</taxon>
        <taxon>Mytilida</taxon>
        <taxon>Mytiloidea</taxon>
        <taxon>Mytilidae</taxon>
        <taxon>Mytilinae</taxon>
        <taxon>Mytilus</taxon>
    </lineage>
</organism>
<sequence length="194" mass="21585">MADYRHAVIRVSYRAIGRQIGYHYTVVSRLVRKHIQTKKVSDLTRPGRPLVTSQPTLDEQTYGVTIYLEGLTKDQLNSVETPFKQLVADIVNTYCNYNASNVQQCCQTSSSYSSNPSNPVTFTTSNNIAFGSGTPLEINNLLAVMIVIKYESNNALCRAALASVGRRRRSVILGELELALPQDIFEQIIANPDL</sequence>
<name>A0A8S3QWL1_MYTED</name>
<dbReference type="AlphaFoldDB" id="A0A8S3QWL1"/>
<accession>A0A8S3QWL1</accession>